<keyword evidence="12" id="KW-1185">Reference proteome</keyword>
<proteinExistence type="inferred from homology"/>
<dbReference type="PROSITE" id="PS50089">
    <property type="entry name" value="ZF_RING_2"/>
    <property type="match status" value="1"/>
</dbReference>
<dbReference type="RefSeq" id="XP_003672253.1">
    <property type="nucleotide sequence ID" value="XM_003672205.1"/>
</dbReference>
<evidence type="ECO:0000313" key="12">
    <source>
        <dbReference type="Proteomes" id="UP000000689"/>
    </source>
</evidence>
<dbReference type="PANTHER" id="PTHR46170">
    <property type="entry name" value="GATOR COMPLEX PROTEIN WDR59"/>
    <property type="match status" value="1"/>
</dbReference>
<evidence type="ECO:0000256" key="8">
    <source>
        <dbReference type="SAM" id="MobiDB-lite"/>
    </source>
</evidence>
<feature type="domain" description="RWD" evidence="10">
    <location>
        <begin position="426"/>
        <end position="537"/>
    </location>
</feature>
<accession>G0WGT2</accession>
<dbReference type="PROSITE" id="PS00678">
    <property type="entry name" value="WD_REPEATS_1"/>
    <property type="match status" value="1"/>
</dbReference>
<sequence>MSYVGKGTFDSSTFGKSLSLKVDGGFNAISINPSGRDVVLASRRGLYIIDLDDPFSPPRWLQHITPWQVADVQWSPHPAKPYWVVSTSNQKALIWNLAKSSSDAIEHVLHGHSRAITDINFNPENPDILATCSIDTYVHAWDMRSPHKPFYSTSAWRSSASQVKWNFKDSNILASSHGNDVFIWDLRNGSTPLCQLVGHESSVNSIDFSRFKSTEIMSSSNDGTVKFWDYSVNNEDLTRTVTTDFPIWRGRYLPFGNGYCIMPQVGGNNSVYMMNLKSEEPDTKTAKLQPIYAFKGHTDRIIDFLWRSRYSEDDREFQLVTWSEDCDLRLWPISESIYQAVGFNREKEVEGKTIDYDYMTYNHEPSKPRTNQSNTYKKIKENFVTKSGLKDINNINHITWLSGVRINESDSPEDFFKERKLQNLGEEVSSVGHKFPKVLFEKISVSTGELAFTLSGPWSKSNPDSYVFLRISVKFPPNYPNKGYSPLFSIEENKDLSKEQRHDILLYLKEIGTKYTDAGLHCLEPSIRYLLGESISLDEIGLDEEQLLNFDIADHIDFDDISSIGSSDDNSELLTDTSSEYQPEVYDDTFDRGKNTFGRNLALDTTPIPNECGAIWTSAGKLLCFFPVTKKSAHKEHNILKLSKKSISKVYGRNETHKVIDSDEYDSGTSTSTRPKRYVETLTDDRGEDDDYENDKASNDGSLAISMGSFDSFADDWDDIMGNDIVDRNRIPALHGNFVRTFGSAPSASIRTDGSLKKNKNIIFSVDFSYLIPDKLELALGYQFLHFKAQDMAKYNALVAEEQGYDELSHCWQIFSDLLMNQNDDKIYNMLWDNHPMSLKWFVKQAMSYFEQENNVQMLAMLCCVLASLTISFMEKIDNTTDELQVNSNIENVLTFVDGNHSQPNWHVNRSRSSASQTGTPFSLDLLRIRSHTDYFTDGRSIASEDYFSSSEQGSERASFQVRSPGSINKVYGKGHLNQTHKLPEIQVELVSDEILDTINEPSRLFFDPEDVPKFETYIYQYSQLLYRWGLLLERAKILKLGSNLASMTGNNANILSEGYISGGIKARWIEHGTSGKVLSHNCTYCNLKITRNVLVCGNCQHVLHKTCAKEWWALGDECPSGCGCNCIELFDVR</sequence>
<dbReference type="InterPro" id="IPR016135">
    <property type="entry name" value="UBQ-conjugating_enzyme/RWD"/>
</dbReference>
<protein>
    <recommendedName>
        <fullName evidence="13">Maintenance of telomere capping protein 5</fullName>
    </recommendedName>
</protein>
<dbReference type="GO" id="GO:1904263">
    <property type="term" value="P:positive regulation of TORC1 signaling"/>
    <property type="evidence" value="ECO:0007669"/>
    <property type="project" value="EnsemblFungi"/>
</dbReference>
<dbReference type="STRING" id="1071378.G0WGT2"/>
<keyword evidence="4" id="KW-0677">Repeat</keyword>
<dbReference type="OrthoDB" id="311712at2759"/>
<dbReference type="GO" id="GO:0035591">
    <property type="term" value="F:signaling adaptor activity"/>
    <property type="evidence" value="ECO:0007669"/>
    <property type="project" value="TreeGrafter"/>
</dbReference>
<dbReference type="InterPro" id="IPR001680">
    <property type="entry name" value="WD40_rpt"/>
</dbReference>
<feature type="domain" description="RING-type" evidence="9">
    <location>
        <begin position="1083"/>
        <end position="1120"/>
    </location>
</feature>
<feature type="repeat" description="WD" evidence="7">
    <location>
        <begin position="196"/>
        <end position="238"/>
    </location>
</feature>
<feature type="region of interest" description="Disordered" evidence="8">
    <location>
        <begin position="661"/>
        <end position="699"/>
    </location>
</feature>
<keyword evidence="2" id="KW-0926">Vacuole</keyword>
<evidence type="ECO:0000256" key="4">
    <source>
        <dbReference type="ARBA" id="ARBA00022737"/>
    </source>
</evidence>
<dbReference type="InterPro" id="IPR049567">
    <property type="entry name" value="WDR59-like"/>
</dbReference>
<reference evidence="11 12" key="1">
    <citation type="journal article" date="2011" name="Proc. Natl. Acad. Sci. U.S.A.">
        <title>Evolutionary erosion of yeast sex chromosomes by mating-type switching accidents.</title>
        <authorList>
            <person name="Gordon J.L."/>
            <person name="Armisen D."/>
            <person name="Proux-Wera E."/>
            <person name="Oheigeartaigh S.S."/>
            <person name="Byrne K.P."/>
            <person name="Wolfe K.H."/>
        </authorList>
    </citation>
    <scope>NUCLEOTIDE SEQUENCE [LARGE SCALE GENOMIC DNA]</scope>
    <source>
        <strain evidence="12">ATCC 10597 / BCRC 20456 / CBS 421 / NBRC 0211 / NRRL Y-12639</strain>
    </source>
</reference>
<evidence type="ECO:0000259" key="10">
    <source>
        <dbReference type="PROSITE" id="PS50908"/>
    </source>
</evidence>
<dbReference type="OMA" id="HRRETCL"/>
<comment type="subcellular location">
    <subcellularLocation>
        <location evidence="1">Vacuole</location>
    </subcellularLocation>
</comment>
<dbReference type="Gene3D" id="2.130.10.10">
    <property type="entry name" value="YVTN repeat-like/Quinoprotein amine dehydrogenase"/>
    <property type="match status" value="1"/>
</dbReference>
<evidence type="ECO:0000256" key="3">
    <source>
        <dbReference type="ARBA" id="ARBA00022574"/>
    </source>
</evidence>
<dbReference type="InterPro" id="IPR049566">
    <property type="entry name" value="WDR59_RTC1-like_RING_Znf"/>
</dbReference>
<evidence type="ECO:0000256" key="5">
    <source>
        <dbReference type="ARBA" id="ARBA00038452"/>
    </source>
</evidence>
<name>G0WGT2_NAUDC</name>
<dbReference type="SMART" id="SM00320">
    <property type="entry name" value="WD40"/>
    <property type="match status" value="5"/>
</dbReference>
<dbReference type="PROSITE" id="PS50294">
    <property type="entry name" value="WD_REPEATS_REGION"/>
    <property type="match status" value="2"/>
</dbReference>
<dbReference type="GO" id="GO:0008270">
    <property type="term" value="F:zinc ion binding"/>
    <property type="evidence" value="ECO:0007669"/>
    <property type="project" value="UniProtKB-KW"/>
</dbReference>
<dbReference type="Pfam" id="PF17120">
    <property type="entry name" value="zf-RING_16"/>
    <property type="match status" value="1"/>
</dbReference>
<dbReference type="InterPro" id="IPR015943">
    <property type="entry name" value="WD40/YVTN_repeat-like_dom_sf"/>
</dbReference>
<gene>
    <name evidence="11" type="primary">NDAI0J01180</name>
    <name evidence="11" type="ordered locus">NDAI_0J01180</name>
</gene>
<dbReference type="SUPFAM" id="SSF50978">
    <property type="entry name" value="WD40 repeat-like"/>
    <property type="match status" value="1"/>
</dbReference>
<dbReference type="PANTHER" id="PTHR46170:SF1">
    <property type="entry name" value="GATOR COMPLEX PROTEIN WDR59"/>
    <property type="match status" value="1"/>
</dbReference>
<evidence type="ECO:0000313" key="11">
    <source>
        <dbReference type="EMBL" id="CCD27010.1"/>
    </source>
</evidence>
<comment type="similarity">
    <text evidence="5">Belongs to the WD repeat WDR59 family.</text>
</comment>
<dbReference type="EMBL" id="HE580276">
    <property type="protein sequence ID" value="CCD27010.1"/>
    <property type="molecule type" value="Genomic_DNA"/>
</dbReference>
<evidence type="ECO:0008006" key="13">
    <source>
        <dbReference type="Google" id="ProtNLM"/>
    </source>
</evidence>
<dbReference type="Gene3D" id="3.10.110.10">
    <property type="entry name" value="Ubiquitin Conjugating Enzyme"/>
    <property type="match status" value="1"/>
</dbReference>
<keyword evidence="6" id="KW-0863">Zinc-finger</keyword>
<dbReference type="PROSITE" id="PS50908">
    <property type="entry name" value="RWD"/>
    <property type="match status" value="1"/>
</dbReference>
<dbReference type="GO" id="GO:0034198">
    <property type="term" value="P:cellular response to amino acid starvation"/>
    <property type="evidence" value="ECO:0007669"/>
    <property type="project" value="TreeGrafter"/>
</dbReference>
<dbReference type="PROSITE" id="PS50082">
    <property type="entry name" value="WD_REPEATS_2"/>
    <property type="match status" value="2"/>
</dbReference>
<keyword evidence="3 7" id="KW-0853">WD repeat</keyword>
<evidence type="ECO:0000256" key="1">
    <source>
        <dbReference type="ARBA" id="ARBA00004116"/>
    </source>
</evidence>
<dbReference type="CDD" id="cd16488">
    <property type="entry name" value="mRING-H2-C3H3C2_Mio-like"/>
    <property type="match status" value="1"/>
</dbReference>
<dbReference type="eggNOG" id="KOG0309">
    <property type="taxonomic scope" value="Eukaryota"/>
</dbReference>
<organism evidence="11 12">
    <name type="scientific">Naumovozyma dairenensis (strain ATCC 10597 / BCRC 20456 / CBS 421 / NBRC 0211 / NRRL Y-12639)</name>
    <name type="common">Saccharomyces dairenensis</name>
    <dbReference type="NCBI Taxonomy" id="1071378"/>
    <lineage>
        <taxon>Eukaryota</taxon>
        <taxon>Fungi</taxon>
        <taxon>Dikarya</taxon>
        <taxon>Ascomycota</taxon>
        <taxon>Saccharomycotina</taxon>
        <taxon>Saccharomycetes</taxon>
        <taxon>Saccharomycetales</taxon>
        <taxon>Saccharomycetaceae</taxon>
        <taxon>Naumovozyma</taxon>
    </lineage>
</organism>
<dbReference type="GeneID" id="11494190"/>
<dbReference type="SMART" id="SM00591">
    <property type="entry name" value="RWD"/>
    <property type="match status" value="1"/>
</dbReference>
<dbReference type="InterPro" id="IPR001841">
    <property type="entry name" value="Znf_RING"/>
</dbReference>
<evidence type="ECO:0000256" key="7">
    <source>
        <dbReference type="PROSITE-ProRule" id="PRU00221"/>
    </source>
</evidence>
<dbReference type="InterPro" id="IPR036322">
    <property type="entry name" value="WD40_repeat_dom_sf"/>
</dbReference>
<dbReference type="Proteomes" id="UP000000689">
    <property type="component" value="Chromosome 10"/>
</dbReference>
<evidence type="ECO:0000259" key="9">
    <source>
        <dbReference type="PROSITE" id="PS50089"/>
    </source>
</evidence>
<keyword evidence="6" id="KW-0862">Zinc</keyword>
<dbReference type="KEGG" id="ndi:NDAI_0J01180"/>
<evidence type="ECO:0000256" key="6">
    <source>
        <dbReference type="PROSITE-ProRule" id="PRU00175"/>
    </source>
</evidence>
<dbReference type="AlphaFoldDB" id="G0WGT2"/>
<dbReference type="InterPro" id="IPR019775">
    <property type="entry name" value="WD40_repeat_CS"/>
</dbReference>
<dbReference type="InterPro" id="IPR006575">
    <property type="entry name" value="RWD_dom"/>
</dbReference>
<dbReference type="GO" id="GO:0035859">
    <property type="term" value="C:Seh1-associated complex"/>
    <property type="evidence" value="ECO:0007669"/>
    <property type="project" value="EnsemblFungi"/>
</dbReference>
<evidence type="ECO:0000256" key="2">
    <source>
        <dbReference type="ARBA" id="ARBA00022554"/>
    </source>
</evidence>
<dbReference type="GO" id="GO:0005774">
    <property type="term" value="C:vacuolar membrane"/>
    <property type="evidence" value="ECO:0007669"/>
    <property type="project" value="TreeGrafter"/>
</dbReference>
<dbReference type="Pfam" id="PF00400">
    <property type="entry name" value="WD40"/>
    <property type="match status" value="2"/>
</dbReference>
<keyword evidence="6" id="KW-0479">Metal-binding</keyword>
<dbReference type="HOGENOM" id="CLU_001497_0_0_1"/>
<feature type="repeat" description="WD" evidence="7">
    <location>
        <begin position="109"/>
        <end position="145"/>
    </location>
</feature>